<name>A0ABU5DYN3_9PROT</name>
<dbReference type="Pfam" id="PF13561">
    <property type="entry name" value="adh_short_C2"/>
    <property type="match status" value="1"/>
</dbReference>
<organism evidence="3 4">
    <name type="scientific">Dongia rigui</name>
    <dbReference type="NCBI Taxonomy" id="940149"/>
    <lineage>
        <taxon>Bacteria</taxon>
        <taxon>Pseudomonadati</taxon>
        <taxon>Pseudomonadota</taxon>
        <taxon>Alphaproteobacteria</taxon>
        <taxon>Rhodospirillales</taxon>
        <taxon>Dongiaceae</taxon>
        <taxon>Dongia</taxon>
    </lineage>
</organism>
<proteinExistence type="inferred from homology"/>
<dbReference type="InterPro" id="IPR036291">
    <property type="entry name" value="NAD(P)-bd_dom_sf"/>
</dbReference>
<dbReference type="PANTHER" id="PTHR43639">
    <property type="entry name" value="OXIDOREDUCTASE, SHORT-CHAIN DEHYDROGENASE/REDUCTASE FAMILY (AFU_ORTHOLOGUE AFUA_5G02870)"/>
    <property type="match status" value="1"/>
</dbReference>
<gene>
    <name evidence="3" type="ORF">SMD31_10835</name>
</gene>
<reference evidence="3 4" key="1">
    <citation type="journal article" date="2013" name="Antonie Van Leeuwenhoek">
        <title>Dongia rigui sp. nov., isolated from freshwater of a large wetland in Korea.</title>
        <authorList>
            <person name="Baik K.S."/>
            <person name="Hwang Y.M."/>
            <person name="Choi J.S."/>
            <person name="Kwon J."/>
            <person name="Seong C.N."/>
        </authorList>
    </citation>
    <scope>NUCLEOTIDE SEQUENCE [LARGE SCALE GENOMIC DNA]</scope>
    <source>
        <strain evidence="3 4">04SU4-P</strain>
    </source>
</reference>
<evidence type="ECO:0000313" key="3">
    <source>
        <dbReference type="EMBL" id="MDY0872423.1"/>
    </source>
</evidence>
<dbReference type="Gene3D" id="3.40.50.720">
    <property type="entry name" value="NAD(P)-binding Rossmann-like Domain"/>
    <property type="match status" value="1"/>
</dbReference>
<dbReference type="RefSeq" id="WP_320500850.1">
    <property type="nucleotide sequence ID" value="NZ_JAXCLX010000001.1"/>
</dbReference>
<comment type="caution">
    <text evidence="3">The sequence shown here is derived from an EMBL/GenBank/DDBJ whole genome shotgun (WGS) entry which is preliminary data.</text>
</comment>
<evidence type="ECO:0000256" key="1">
    <source>
        <dbReference type="ARBA" id="ARBA00006484"/>
    </source>
</evidence>
<protein>
    <submittedName>
        <fullName evidence="3">SDR family oxidoreductase</fullName>
    </submittedName>
</protein>
<accession>A0ABU5DYN3</accession>
<sequence length="252" mass="25902">MTRSILITGAASGIGAATARALAGADVQILLHTKSNRAGLEQVAAEIEAAGTRTVLAMGDLAQRETGAQLVAQAIEAFGGLDILIANAGFPLRPLIGELTRDELDYTHAVIAGGFFALTTAALPHLKSAGARGRIVAISTHNAHLFLPGYLNFPASASAKAALETMVKSLALQLAPDGATVNAIAPGLIEKDRHAEGKAVSADQWPKLTARIPMGHKGQPADVAATIAFLCSPGARYITGQVIHVDGGLVIR</sequence>
<dbReference type="InterPro" id="IPR002347">
    <property type="entry name" value="SDR_fam"/>
</dbReference>
<dbReference type="EMBL" id="JAXCLX010000001">
    <property type="protein sequence ID" value="MDY0872423.1"/>
    <property type="molecule type" value="Genomic_DNA"/>
</dbReference>
<dbReference type="SUPFAM" id="SSF51735">
    <property type="entry name" value="NAD(P)-binding Rossmann-fold domains"/>
    <property type="match status" value="1"/>
</dbReference>
<keyword evidence="4" id="KW-1185">Reference proteome</keyword>
<comment type="similarity">
    <text evidence="1">Belongs to the short-chain dehydrogenases/reductases (SDR) family.</text>
</comment>
<dbReference type="PANTHER" id="PTHR43639:SF1">
    <property type="entry name" value="SHORT-CHAIN DEHYDROGENASE_REDUCTASE FAMILY PROTEIN"/>
    <property type="match status" value="1"/>
</dbReference>
<dbReference type="PRINTS" id="PR00081">
    <property type="entry name" value="GDHRDH"/>
</dbReference>
<keyword evidence="2" id="KW-0560">Oxidoreductase</keyword>
<dbReference type="Proteomes" id="UP001271769">
    <property type="component" value="Unassembled WGS sequence"/>
</dbReference>
<evidence type="ECO:0000256" key="2">
    <source>
        <dbReference type="ARBA" id="ARBA00023002"/>
    </source>
</evidence>
<evidence type="ECO:0000313" key="4">
    <source>
        <dbReference type="Proteomes" id="UP001271769"/>
    </source>
</evidence>